<evidence type="ECO:0000256" key="1">
    <source>
        <dbReference type="ARBA" id="ARBA00009776"/>
    </source>
</evidence>
<keyword evidence="3 8" id="KW-0545">Nucleotide biosynthesis</keyword>
<organism evidence="10 11">
    <name type="scientific">Leptospira inadai serovar Lyme str. 10</name>
    <dbReference type="NCBI Taxonomy" id="1049790"/>
    <lineage>
        <taxon>Bacteria</taxon>
        <taxon>Pseudomonadati</taxon>
        <taxon>Spirochaetota</taxon>
        <taxon>Spirochaetia</taxon>
        <taxon>Leptospirales</taxon>
        <taxon>Leptospiraceae</taxon>
        <taxon>Leptospira</taxon>
    </lineage>
</organism>
<evidence type="ECO:0000256" key="5">
    <source>
        <dbReference type="ARBA" id="ARBA00022777"/>
    </source>
</evidence>
<dbReference type="HAMAP" id="MF_00165">
    <property type="entry name" value="Thymidylate_kinase"/>
    <property type="match status" value="1"/>
</dbReference>
<dbReference type="PANTHER" id="PTHR10344">
    <property type="entry name" value="THYMIDYLATE KINASE"/>
    <property type="match status" value="1"/>
</dbReference>
<evidence type="ECO:0000256" key="8">
    <source>
        <dbReference type="HAMAP-Rule" id="MF_00165"/>
    </source>
</evidence>
<evidence type="ECO:0000256" key="4">
    <source>
        <dbReference type="ARBA" id="ARBA00022741"/>
    </source>
</evidence>
<gene>
    <name evidence="8 10" type="primary">tmk</name>
    <name evidence="10" type="ORF">LEP1GSC047_3148</name>
</gene>
<dbReference type="SUPFAM" id="SSF52540">
    <property type="entry name" value="P-loop containing nucleoside triphosphate hydrolases"/>
    <property type="match status" value="1"/>
</dbReference>
<dbReference type="GO" id="GO:0005524">
    <property type="term" value="F:ATP binding"/>
    <property type="evidence" value="ECO:0007669"/>
    <property type="project" value="UniProtKB-UniRule"/>
</dbReference>
<evidence type="ECO:0000313" key="11">
    <source>
        <dbReference type="Proteomes" id="UP000018719"/>
    </source>
</evidence>
<dbReference type="GO" id="GO:0006227">
    <property type="term" value="P:dUDP biosynthetic process"/>
    <property type="evidence" value="ECO:0007669"/>
    <property type="project" value="TreeGrafter"/>
</dbReference>
<evidence type="ECO:0000256" key="2">
    <source>
        <dbReference type="ARBA" id="ARBA00022679"/>
    </source>
</evidence>
<dbReference type="Proteomes" id="UP000018719">
    <property type="component" value="Unassembled WGS sequence"/>
</dbReference>
<dbReference type="NCBIfam" id="TIGR00041">
    <property type="entry name" value="DTMP_kinase"/>
    <property type="match status" value="1"/>
</dbReference>
<comment type="catalytic activity">
    <reaction evidence="7 8">
        <text>dTMP + ATP = dTDP + ADP</text>
        <dbReference type="Rhea" id="RHEA:13517"/>
        <dbReference type="ChEBI" id="CHEBI:30616"/>
        <dbReference type="ChEBI" id="CHEBI:58369"/>
        <dbReference type="ChEBI" id="CHEBI:63528"/>
        <dbReference type="ChEBI" id="CHEBI:456216"/>
        <dbReference type="EC" id="2.7.4.9"/>
    </reaction>
</comment>
<feature type="domain" description="Thymidylate kinase-like" evidence="9">
    <location>
        <begin position="35"/>
        <end position="209"/>
    </location>
</feature>
<dbReference type="GO" id="GO:0006233">
    <property type="term" value="P:dTDP biosynthetic process"/>
    <property type="evidence" value="ECO:0007669"/>
    <property type="project" value="InterPro"/>
</dbReference>
<evidence type="ECO:0000256" key="7">
    <source>
        <dbReference type="ARBA" id="ARBA00048743"/>
    </source>
</evidence>
<comment type="function">
    <text evidence="8">Phosphorylation of dTMP to form dTDP in both de novo and salvage pathways of dTTP synthesis.</text>
</comment>
<feature type="binding site" evidence="8">
    <location>
        <begin position="37"/>
        <end position="44"/>
    </location>
    <ligand>
        <name>ATP</name>
        <dbReference type="ChEBI" id="CHEBI:30616"/>
    </ligand>
</feature>
<dbReference type="PROSITE" id="PS01331">
    <property type="entry name" value="THYMIDYLATE_KINASE"/>
    <property type="match status" value="1"/>
</dbReference>
<keyword evidence="2 8" id="KW-0808">Transferase</keyword>
<dbReference type="STRING" id="1049790.LEP1GSC047_3148"/>
<dbReference type="GO" id="GO:0006235">
    <property type="term" value="P:dTTP biosynthetic process"/>
    <property type="evidence" value="ECO:0007669"/>
    <property type="project" value="UniProtKB-UniRule"/>
</dbReference>
<dbReference type="PANTHER" id="PTHR10344:SF4">
    <property type="entry name" value="UMP-CMP KINASE 2, MITOCHONDRIAL"/>
    <property type="match status" value="1"/>
</dbReference>
<dbReference type="GO" id="GO:0005829">
    <property type="term" value="C:cytosol"/>
    <property type="evidence" value="ECO:0007669"/>
    <property type="project" value="TreeGrafter"/>
</dbReference>
<keyword evidence="4 8" id="KW-0547">Nucleotide-binding</keyword>
<dbReference type="AlphaFoldDB" id="V6HJF3"/>
<comment type="caution">
    <text evidence="10">The sequence shown here is derived from an EMBL/GenBank/DDBJ whole genome shotgun (WGS) entry which is preliminary data.</text>
</comment>
<evidence type="ECO:0000256" key="3">
    <source>
        <dbReference type="ARBA" id="ARBA00022727"/>
    </source>
</evidence>
<dbReference type="GO" id="GO:0004798">
    <property type="term" value="F:dTMP kinase activity"/>
    <property type="evidence" value="ECO:0007669"/>
    <property type="project" value="UniProtKB-UniRule"/>
</dbReference>
<name>V6HJF3_9LEPT</name>
<evidence type="ECO:0000259" key="9">
    <source>
        <dbReference type="Pfam" id="PF02223"/>
    </source>
</evidence>
<evidence type="ECO:0000313" key="10">
    <source>
        <dbReference type="EMBL" id="EQA36985.1"/>
    </source>
</evidence>
<keyword evidence="6 8" id="KW-0067">ATP-binding</keyword>
<dbReference type="EMBL" id="AHMM02000017">
    <property type="protein sequence ID" value="EQA36985.1"/>
    <property type="molecule type" value="Genomic_DNA"/>
</dbReference>
<dbReference type="InterPro" id="IPR018095">
    <property type="entry name" value="Thymidylate_kin_CS"/>
</dbReference>
<dbReference type="InterPro" id="IPR039430">
    <property type="entry name" value="Thymidylate_kin-like_dom"/>
</dbReference>
<dbReference type="Gene3D" id="3.40.50.300">
    <property type="entry name" value="P-loop containing nucleotide triphosphate hydrolases"/>
    <property type="match status" value="1"/>
</dbReference>
<dbReference type="InterPro" id="IPR027417">
    <property type="entry name" value="P-loop_NTPase"/>
</dbReference>
<keyword evidence="5 8" id="KW-0418">Kinase</keyword>
<dbReference type="EC" id="2.7.4.9" evidence="8"/>
<accession>V6HJF3</accession>
<proteinExistence type="inferred from homology"/>
<dbReference type="CDD" id="cd01672">
    <property type="entry name" value="TMPK"/>
    <property type="match status" value="1"/>
</dbReference>
<protein>
    <recommendedName>
        <fullName evidence="8">Thymidylate kinase</fullName>
        <ecNumber evidence="8">2.7.4.9</ecNumber>
    </recommendedName>
    <alternativeName>
        <fullName evidence="8">dTMP kinase</fullName>
    </alternativeName>
</protein>
<dbReference type="Pfam" id="PF02223">
    <property type="entry name" value="Thymidylate_kin"/>
    <property type="match status" value="1"/>
</dbReference>
<comment type="similarity">
    <text evidence="1 8">Belongs to the thymidylate kinase family.</text>
</comment>
<evidence type="ECO:0000256" key="6">
    <source>
        <dbReference type="ARBA" id="ARBA00022840"/>
    </source>
</evidence>
<reference evidence="10 11" key="1">
    <citation type="submission" date="2013-05" db="EMBL/GenBank/DDBJ databases">
        <authorList>
            <person name="Harkins D.M."/>
            <person name="Durkin A.S."/>
            <person name="Brinkac L.M."/>
            <person name="Haft D.H."/>
            <person name="Selengut J.D."/>
            <person name="Sanka R."/>
            <person name="DePew J."/>
            <person name="Purushe J."/>
            <person name="Hartskeerl R.A."/>
            <person name="Ahmed A."/>
            <person name="van der Linden H."/>
            <person name="Goris M.G.A."/>
            <person name="Vinetz J.M."/>
            <person name="Sutton G.G."/>
            <person name="Nierman W.C."/>
            <person name="Fouts D.E."/>
        </authorList>
    </citation>
    <scope>NUCLEOTIDE SEQUENCE [LARGE SCALE GENOMIC DNA]</scope>
    <source>
        <strain evidence="10 11">10</strain>
    </source>
</reference>
<dbReference type="InterPro" id="IPR018094">
    <property type="entry name" value="Thymidylate_kinase"/>
</dbReference>
<sequence>MNGIPVGTLQDSSETVYVKLVSETLMVSHPGFFVFEGLDGSGKSTLSRYLFDRLSQQSVPAICFAEPTQYETGQYLRKFLRGEIELSGEEQIQAFLKDRKVSLEKNVLPALAEGKIVLLDRYMYSTAAYQSGPAFSSQEILKRNLEQGFPQPDLLFYLDLDPELALERMEGRENSKERFESLEVLRKIRNSYENILPSSTIRLDARKTSTELADIVLEKIFSVRGNSR</sequence>